<reference evidence="2" key="1">
    <citation type="submission" date="2021-01" db="EMBL/GenBank/DDBJ databases">
        <authorList>
            <person name="Corre E."/>
            <person name="Pelletier E."/>
            <person name="Niang G."/>
            <person name="Scheremetjew M."/>
            <person name="Finn R."/>
            <person name="Kale V."/>
            <person name="Holt S."/>
            <person name="Cochrane G."/>
            <person name="Meng A."/>
            <person name="Brown T."/>
            <person name="Cohen L."/>
        </authorList>
    </citation>
    <scope>NUCLEOTIDE SEQUENCE</scope>
    <source>
        <strain evidence="2">CCMP826</strain>
    </source>
</reference>
<dbReference type="AlphaFoldDB" id="A0A7S2HFB1"/>
<accession>A0A7S2HFB1</accession>
<evidence type="ECO:0000256" key="1">
    <source>
        <dbReference type="SAM" id="MobiDB-lite"/>
    </source>
</evidence>
<dbReference type="EMBL" id="HBGV01008428">
    <property type="protein sequence ID" value="CAD9488981.1"/>
    <property type="molecule type" value="Transcribed_RNA"/>
</dbReference>
<protein>
    <submittedName>
        <fullName evidence="2">Uncharacterized protein</fullName>
    </submittedName>
</protein>
<organism evidence="2">
    <name type="scientific">Helicotheca tamesis</name>
    <dbReference type="NCBI Taxonomy" id="374047"/>
    <lineage>
        <taxon>Eukaryota</taxon>
        <taxon>Sar</taxon>
        <taxon>Stramenopiles</taxon>
        <taxon>Ochrophyta</taxon>
        <taxon>Bacillariophyta</taxon>
        <taxon>Mediophyceae</taxon>
        <taxon>Lithodesmiophycidae</taxon>
        <taxon>Lithodesmiales</taxon>
        <taxon>Lithodesmiaceae</taxon>
        <taxon>Helicotheca</taxon>
    </lineage>
</organism>
<sequence>MYDTTQVPKYSFYLNVVVIDSAAPAATAPLSPASNPPPLSEEQDPPEKESEPAEEQDEKELKKDSFRKLMENPTLNLSNTRKAMWESFKNSSDSLGQKASGLGDSLSKKATAYVASKTMLARASAAIKEIIPMLLEDMDGIDISITNRFQQANVFVLEVDMKGCDMVELVKKTRGEEVAHLYEQVKMGMDLLGTEDAIKTFEMEFLPKARIGLMEKLSSLLLEKLKAKETDLCVECITLEDQEEARWLYTFLEFSQQMKNQSRHG</sequence>
<name>A0A7S2HFB1_9STRA</name>
<proteinExistence type="predicted"/>
<gene>
    <name evidence="2" type="ORF">HTAM1171_LOCUS5209</name>
</gene>
<feature type="region of interest" description="Disordered" evidence="1">
    <location>
        <begin position="27"/>
        <end position="73"/>
    </location>
</feature>
<feature type="compositionally biased region" description="Basic and acidic residues" evidence="1">
    <location>
        <begin position="59"/>
        <end position="70"/>
    </location>
</feature>
<evidence type="ECO:0000313" key="2">
    <source>
        <dbReference type="EMBL" id="CAD9488981.1"/>
    </source>
</evidence>